<accession>A0A166T8Y4</accession>
<name>A0A166T8Y4_9AGAM</name>
<proteinExistence type="predicted"/>
<evidence type="ECO:0000313" key="2">
    <source>
        <dbReference type="Proteomes" id="UP000076532"/>
    </source>
</evidence>
<reference evidence="1 2" key="1">
    <citation type="journal article" date="2016" name="Mol. Biol. Evol.">
        <title>Comparative Genomics of Early-Diverging Mushroom-Forming Fungi Provides Insights into the Origins of Lignocellulose Decay Capabilities.</title>
        <authorList>
            <person name="Nagy L.G."/>
            <person name="Riley R."/>
            <person name="Tritt A."/>
            <person name="Adam C."/>
            <person name="Daum C."/>
            <person name="Floudas D."/>
            <person name="Sun H."/>
            <person name="Yadav J.S."/>
            <person name="Pangilinan J."/>
            <person name="Larsson K.H."/>
            <person name="Matsuura K."/>
            <person name="Barry K."/>
            <person name="Labutti K."/>
            <person name="Kuo R."/>
            <person name="Ohm R.A."/>
            <person name="Bhattacharya S.S."/>
            <person name="Shirouzu T."/>
            <person name="Yoshinaga Y."/>
            <person name="Martin F.M."/>
            <person name="Grigoriev I.V."/>
            <person name="Hibbett D.S."/>
        </authorList>
    </citation>
    <scope>NUCLEOTIDE SEQUENCE [LARGE SCALE GENOMIC DNA]</scope>
    <source>
        <strain evidence="1 2">CBS 109695</strain>
    </source>
</reference>
<dbReference type="Proteomes" id="UP000076532">
    <property type="component" value="Unassembled WGS sequence"/>
</dbReference>
<organism evidence="1 2">
    <name type="scientific">Athelia psychrophila</name>
    <dbReference type="NCBI Taxonomy" id="1759441"/>
    <lineage>
        <taxon>Eukaryota</taxon>
        <taxon>Fungi</taxon>
        <taxon>Dikarya</taxon>
        <taxon>Basidiomycota</taxon>
        <taxon>Agaricomycotina</taxon>
        <taxon>Agaricomycetes</taxon>
        <taxon>Agaricomycetidae</taxon>
        <taxon>Atheliales</taxon>
        <taxon>Atheliaceae</taxon>
        <taxon>Athelia</taxon>
    </lineage>
</organism>
<evidence type="ECO:0000313" key="1">
    <source>
        <dbReference type="EMBL" id="KZP30357.1"/>
    </source>
</evidence>
<sequence length="137" mass="15331">MRRSLAKFCIILPSQPPAVLGPVLIHPVTLNADYSPFKKAHISNSSTSILHLYLTGLENKSLPPDQVELVLKKYLDHHLLKTIEQVYDFRDGIDAHKDNVNKWVEAVCPFTRVVVFITTHAHNDTGNLYGGPGFSLD</sequence>
<dbReference type="OrthoDB" id="3268904at2759"/>
<dbReference type="EMBL" id="KV417494">
    <property type="protein sequence ID" value="KZP30357.1"/>
    <property type="molecule type" value="Genomic_DNA"/>
</dbReference>
<protein>
    <submittedName>
        <fullName evidence="1">Uncharacterized protein</fullName>
    </submittedName>
</protein>
<keyword evidence="2" id="KW-1185">Reference proteome</keyword>
<gene>
    <name evidence="1" type="ORF">FIBSPDRAFT_884268</name>
</gene>
<dbReference type="AlphaFoldDB" id="A0A166T8Y4"/>